<reference evidence="1" key="1">
    <citation type="submission" date="2024-03" db="EMBL/GenBank/DDBJ databases">
        <authorList>
            <consortium name="ELIXIR-Norway"/>
            <consortium name="Elixir Norway"/>
        </authorList>
    </citation>
    <scope>NUCLEOTIDE SEQUENCE</scope>
</reference>
<protein>
    <submittedName>
        <fullName evidence="1">Uncharacterized protein</fullName>
    </submittedName>
</protein>
<dbReference type="Proteomes" id="UP001497522">
    <property type="component" value="Chromosome 19"/>
</dbReference>
<sequence>MLIKLKMHQDNVLIAIKKLKGPQSVDKPSNLQIARGQIKLDKSIGKGSYGELTRDCETCLHKHGDVCPSRNLSVYTSAFYGKVGTTGWMAPEVLRHIQNANTLTSYEGGLDFVVINFCSLSDGKEQAAEENTSSASHQ</sequence>
<evidence type="ECO:0000313" key="1">
    <source>
        <dbReference type="EMBL" id="CAK9870182.1"/>
    </source>
</evidence>
<gene>
    <name evidence="1" type="ORF">CSSPJE1EN2_LOCUS12919</name>
</gene>
<keyword evidence="2" id="KW-1185">Reference proteome</keyword>
<organism evidence="1 2">
    <name type="scientific">Sphagnum jensenii</name>
    <dbReference type="NCBI Taxonomy" id="128206"/>
    <lineage>
        <taxon>Eukaryota</taxon>
        <taxon>Viridiplantae</taxon>
        <taxon>Streptophyta</taxon>
        <taxon>Embryophyta</taxon>
        <taxon>Bryophyta</taxon>
        <taxon>Sphagnophytina</taxon>
        <taxon>Sphagnopsida</taxon>
        <taxon>Sphagnales</taxon>
        <taxon>Sphagnaceae</taxon>
        <taxon>Sphagnum</taxon>
    </lineage>
</organism>
<accession>A0ABP1B5B6</accession>
<evidence type="ECO:0000313" key="2">
    <source>
        <dbReference type="Proteomes" id="UP001497522"/>
    </source>
</evidence>
<dbReference type="EMBL" id="OZ023720">
    <property type="protein sequence ID" value="CAK9870182.1"/>
    <property type="molecule type" value="Genomic_DNA"/>
</dbReference>
<proteinExistence type="predicted"/>
<name>A0ABP1B5B6_9BRYO</name>